<evidence type="ECO:0000256" key="8">
    <source>
        <dbReference type="PIRSR" id="PIRSR622684-1"/>
    </source>
</evidence>
<dbReference type="InterPro" id="IPR001876">
    <property type="entry name" value="Znf_RanBP2"/>
</dbReference>
<feature type="domain" description="Calpain catalytic" evidence="12">
    <location>
        <begin position="212"/>
        <end position="507"/>
    </location>
</feature>
<dbReference type="WBParaSite" id="ACRNAN_Path_1224.g4771.t1">
    <property type="protein sequence ID" value="ACRNAN_Path_1224.g4771.t1"/>
    <property type="gene ID" value="ACRNAN_Path_1224.g4771"/>
</dbReference>
<dbReference type="SMART" id="SM00547">
    <property type="entry name" value="ZnF_RBZ"/>
    <property type="match status" value="2"/>
</dbReference>
<evidence type="ECO:0000256" key="3">
    <source>
        <dbReference type="ARBA" id="ARBA00022723"/>
    </source>
</evidence>
<evidence type="ECO:0000313" key="13">
    <source>
        <dbReference type="Proteomes" id="UP000887540"/>
    </source>
</evidence>
<organism evidence="13 14">
    <name type="scientific">Acrobeloides nanus</name>
    <dbReference type="NCBI Taxonomy" id="290746"/>
    <lineage>
        <taxon>Eukaryota</taxon>
        <taxon>Metazoa</taxon>
        <taxon>Ecdysozoa</taxon>
        <taxon>Nematoda</taxon>
        <taxon>Chromadorea</taxon>
        <taxon>Rhabditida</taxon>
        <taxon>Tylenchina</taxon>
        <taxon>Cephalobomorpha</taxon>
        <taxon>Cephaloboidea</taxon>
        <taxon>Cephalobidae</taxon>
        <taxon>Acrobeloides</taxon>
    </lineage>
</organism>
<feature type="active site" evidence="8 9">
    <location>
        <position position="275"/>
    </location>
</feature>
<dbReference type="PROSITE" id="PS50199">
    <property type="entry name" value="ZF_RANBP2_2"/>
    <property type="match status" value="1"/>
</dbReference>
<evidence type="ECO:0000259" key="12">
    <source>
        <dbReference type="PROSITE" id="PS50203"/>
    </source>
</evidence>
<dbReference type="PROSITE" id="PS01358">
    <property type="entry name" value="ZF_RANBP2_1"/>
    <property type="match status" value="2"/>
</dbReference>
<evidence type="ECO:0000256" key="1">
    <source>
        <dbReference type="ARBA" id="ARBA00007623"/>
    </source>
</evidence>
<evidence type="ECO:0000256" key="2">
    <source>
        <dbReference type="ARBA" id="ARBA00022670"/>
    </source>
</evidence>
<dbReference type="Gene3D" id="2.30.30.380">
    <property type="entry name" value="Zn-finger domain of Sec23/24"/>
    <property type="match status" value="1"/>
</dbReference>
<evidence type="ECO:0000256" key="6">
    <source>
        <dbReference type="ARBA" id="ARBA00022807"/>
    </source>
</evidence>
<keyword evidence="13" id="KW-1185">Reference proteome</keyword>
<dbReference type="InterPro" id="IPR038765">
    <property type="entry name" value="Papain-like_cys_pep_sf"/>
</dbReference>
<feature type="active site" evidence="8 9">
    <location>
        <position position="455"/>
    </location>
</feature>
<evidence type="ECO:0000313" key="14">
    <source>
        <dbReference type="WBParaSite" id="ACRNAN_Path_1224.g4771.t1"/>
    </source>
</evidence>
<accession>A0A914BXI1</accession>
<dbReference type="SUPFAM" id="SSF90209">
    <property type="entry name" value="Ran binding protein zinc finger-like"/>
    <property type="match status" value="1"/>
</dbReference>
<evidence type="ECO:0000256" key="9">
    <source>
        <dbReference type="PROSITE-ProRule" id="PRU00239"/>
    </source>
</evidence>
<protein>
    <submittedName>
        <fullName evidence="14">Calpain-15</fullName>
    </submittedName>
</protein>
<dbReference type="SMART" id="SM00230">
    <property type="entry name" value="CysPc"/>
    <property type="match status" value="1"/>
</dbReference>
<feature type="active site" evidence="8 9">
    <location>
        <position position="435"/>
    </location>
</feature>
<dbReference type="GO" id="GO:0008270">
    <property type="term" value="F:zinc ion binding"/>
    <property type="evidence" value="ECO:0007669"/>
    <property type="project" value="UniProtKB-KW"/>
</dbReference>
<dbReference type="GO" id="GO:0005737">
    <property type="term" value="C:cytoplasm"/>
    <property type="evidence" value="ECO:0007669"/>
    <property type="project" value="TreeGrafter"/>
</dbReference>
<feature type="domain" description="RanBP2-type" evidence="11">
    <location>
        <begin position="96"/>
        <end position="125"/>
    </location>
</feature>
<dbReference type="AlphaFoldDB" id="A0A914BXI1"/>
<dbReference type="PANTHER" id="PTHR10183">
    <property type="entry name" value="CALPAIN"/>
    <property type="match status" value="1"/>
</dbReference>
<reference evidence="14" key="1">
    <citation type="submission" date="2022-11" db="UniProtKB">
        <authorList>
            <consortium name="WormBaseParasite"/>
        </authorList>
    </citation>
    <scope>IDENTIFICATION</scope>
</reference>
<evidence type="ECO:0000256" key="10">
    <source>
        <dbReference type="PROSITE-ProRule" id="PRU00322"/>
    </source>
</evidence>
<keyword evidence="4 10" id="KW-0863">Zinc-finger</keyword>
<evidence type="ECO:0000259" key="11">
    <source>
        <dbReference type="PROSITE" id="PS50199"/>
    </source>
</evidence>
<dbReference type="GO" id="GO:0004198">
    <property type="term" value="F:calcium-dependent cysteine-type endopeptidase activity"/>
    <property type="evidence" value="ECO:0007669"/>
    <property type="project" value="InterPro"/>
</dbReference>
<keyword evidence="3" id="KW-0479">Metal-binding</keyword>
<sequence>MEWSCKYCTFINNQWDPLCKACGAEGPYSRAYEKKSILPRLKLPTSVSSTITSAVAAVDNAIGMISDEFRNVSTTSPRTTTFHPMPRPSSRNVLTESNEWCCPRCTTKNLSSQKFCVSCNFSKFDDPKSSYWTCTKCFLSQPLPPINSKCPLCREKVSKLLKKNLASSLPQLHVLAAASSSAQSTENFQENDAEAKEIFDNIIQFCKQYKQSFLDDGFPHSNRSIGDFSSLENKNMKIVWLRPQQIYTKDGFSYKWTVFNNPQPTDIEQGVLGNCWFISALAVIAERPEILEKIVLTKTYNSHGVYQIRLCADGLWQTVVVDDFFPCEARSKSMAFAVGRKNQLWVPLIEKALAKIYGNYIALRAGRSIEGLATLTGAPCQHIDLEVEDPAQLDLIWVQLLSAREANFLMGCSCGAGRRPINDSEYKRLGLMSCHAYSILDVRQFDNHRLVRLRNPWGGFVWQGEWGATDPRVRQFFGSSGNEAGTFWIPFDQFVKYFDSVDIAQLRLNPAWHTKRYALDLGWEEHATKVVKFSVTKPTEMCFTLFQRGARTVLDLCDIMLLVHREDPSTGNPGELIIRTPRRCSPSVRTDDIFLQAGNYMICAISFAHFADLKQLPATIVIHSAKSVVSEMISAPMDVLCQSIISLMLKEAVPKEQVPGEIVRFLSHDIGGLMVMVDNLNTDKCVQVKADCQNSINILSSRCELATIDSIPPLHRQILLVLTHFEPSQMYIVEHHLTQRLYPRAQLADFAPQSPAVHKAFEKGEILTFLL</sequence>
<name>A0A914BXI1_9BILA</name>
<dbReference type="GO" id="GO:0006508">
    <property type="term" value="P:proteolysis"/>
    <property type="evidence" value="ECO:0007669"/>
    <property type="project" value="UniProtKB-KW"/>
</dbReference>
<dbReference type="PRINTS" id="PR00704">
    <property type="entry name" value="CALPAIN"/>
</dbReference>
<evidence type="ECO:0000256" key="7">
    <source>
        <dbReference type="ARBA" id="ARBA00022833"/>
    </source>
</evidence>
<evidence type="ECO:0000256" key="5">
    <source>
        <dbReference type="ARBA" id="ARBA00022801"/>
    </source>
</evidence>
<dbReference type="Gene3D" id="3.90.70.10">
    <property type="entry name" value="Cysteine proteinases"/>
    <property type="match status" value="1"/>
</dbReference>
<dbReference type="CDD" id="cd00044">
    <property type="entry name" value="CysPc"/>
    <property type="match status" value="1"/>
</dbReference>
<dbReference type="InterPro" id="IPR036443">
    <property type="entry name" value="Znf_RanBP2_sf"/>
</dbReference>
<dbReference type="PANTHER" id="PTHR10183:SF382">
    <property type="entry name" value="CALPAIN-15"/>
    <property type="match status" value="1"/>
</dbReference>
<proteinExistence type="inferred from homology"/>
<comment type="similarity">
    <text evidence="1">Belongs to the peptidase C2 family.</text>
</comment>
<dbReference type="Proteomes" id="UP000887540">
    <property type="component" value="Unplaced"/>
</dbReference>
<dbReference type="InterPro" id="IPR000169">
    <property type="entry name" value="Pept_cys_AS"/>
</dbReference>
<dbReference type="InterPro" id="IPR022684">
    <property type="entry name" value="Calpain_cysteine_protease"/>
</dbReference>
<dbReference type="Pfam" id="PF00648">
    <property type="entry name" value="Peptidase_C2"/>
    <property type="match status" value="1"/>
</dbReference>
<dbReference type="PROSITE" id="PS00139">
    <property type="entry name" value="THIOL_PROTEASE_CYS"/>
    <property type="match status" value="1"/>
</dbReference>
<dbReference type="PROSITE" id="PS50203">
    <property type="entry name" value="CALPAIN_CAT"/>
    <property type="match status" value="1"/>
</dbReference>
<keyword evidence="6 9" id="KW-0788">Thiol protease</keyword>
<dbReference type="SUPFAM" id="SSF54001">
    <property type="entry name" value="Cysteine proteinases"/>
    <property type="match status" value="1"/>
</dbReference>
<keyword evidence="5 9" id="KW-0378">Hydrolase</keyword>
<dbReference type="InterPro" id="IPR001300">
    <property type="entry name" value="Peptidase_C2_calpain_cat"/>
</dbReference>
<evidence type="ECO:0000256" key="4">
    <source>
        <dbReference type="ARBA" id="ARBA00022771"/>
    </source>
</evidence>
<keyword evidence="7" id="KW-0862">Zinc</keyword>
<keyword evidence="2 9" id="KW-0645">Protease</keyword>